<dbReference type="RefSeq" id="WP_258542201.1">
    <property type="nucleotide sequence ID" value="NZ_OU015584.1"/>
</dbReference>
<evidence type="ECO:0000256" key="2">
    <source>
        <dbReference type="SAM" id="Phobius"/>
    </source>
</evidence>
<evidence type="ECO:0000313" key="4">
    <source>
        <dbReference type="Proteomes" id="UP000683507"/>
    </source>
</evidence>
<name>A0A916NI03_9FLAO</name>
<keyword evidence="2" id="KW-1133">Transmembrane helix</keyword>
<evidence type="ECO:0000313" key="3">
    <source>
        <dbReference type="EMBL" id="CAG5082736.1"/>
    </source>
</evidence>
<dbReference type="Proteomes" id="UP000683507">
    <property type="component" value="Chromosome"/>
</dbReference>
<sequence length="70" mass="7992">MSKKIAYSKLTFILSVIGFLGSLGFYFGVLREIYSEPDSKVVIERLEKENKELKTQVKVLTGMVDECKDE</sequence>
<evidence type="ECO:0000256" key="1">
    <source>
        <dbReference type="SAM" id="Coils"/>
    </source>
</evidence>
<proteinExistence type="predicted"/>
<gene>
    <name evidence="3" type="ORF">CRYO30217_01996</name>
</gene>
<dbReference type="AlphaFoldDB" id="A0A916NI03"/>
<keyword evidence="2" id="KW-0472">Membrane</keyword>
<feature type="transmembrane region" description="Helical" evidence="2">
    <location>
        <begin position="12"/>
        <end position="30"/>
    </location>
</feature>
<dbReference type="KEGG" id="ptan:CRYO30217_01996"/>
<reference evidence="3" key="1">
    <citation type="submission" date="2021-04" db="EMBL/GenBank/DDBJ databases">
        <authorList>
            <person name="Rodrigo-Torres L."/>
            <person name="Arahal R. D."/>
            <person name="Lucena T."/>
        </authorList>
    </citation>
    <scope>NUCLEOTIDE SEQUENCE</scope>
    <source>
        <strain evidence="3">AS29M-1</strain>
    </source>
</reference>
<organism evidence="3 4">
    <name type="scientific">Parvicella tangerina</name>
    <dbReference type="NCBI Taxonomy" id="2829795"/>
    <lineage>
        <taxon>Bacteria</taxon>
        <taxon>Pseudomonadati</taxon>
        <taxon>Bacteroidota</taxon>
        <taxon>Flavobacteriia</taxon>
        <taxon>Flavobacteriales</taxon>
        <taxon>Parvicellaceae</taxon>
        <taxon>Parvicella</taxon>
    </lineage>
</organism>
<accession>A0A916NI03</accession>
<protein>
    <submittedName>
        <fullName evidence="3">Uncharacterized protein</fullName>
    </submittedName>
</protein>
<keyword evidence="2" id="KW-0812">Transmembrane</keyword>
<keyword evidence="1" id="KW-0175">Coiled coil</keyword>
<keyword evidence="4" id="KW-1185">Reference proteome</keyword>
<feature type="coiled-coil region" evidence="1">
    <location>
        <begin position="43"/>
        <end position="70"/>
    </location>
</feature>
<dbReference type="EMBL" id="OU015584">
    <property type="protein sequence ID" value="CAG5082736.1"/>
    <property type="molecule type" value="Genomic_DNA"/>
</dbReference>